<dbReference type="Proteomes" id="UP000176593">
    <property type="component" value="Unassembled WGS sequence"/>
</dbReference>
<name>A0A1F7V864_9BACT</name>
<dbReference type="AlphaFoldDB" id="A0A1F7V864"/>
<comment type="caution">
    <text evidence="1">The sequence shown here is derived from an EMBL/GenBank/DDBJ whole genome shotgun (WGS) entry which is preliminary data.</text>
</comment>
<sequence>MPLEDSIIKNQISEEQLAESLYYFAKKFGIDFVSYEMAKESSPFKKADKEIFAHERLIMIFWIIDAFFADRDRKLTISVHKKYFADLGILNNREEVKKELDFIMSRYKEYYDAYNEKAGAEQYLLGSIVAKNILREDKLVLNILISSLVAMDVIFLVKQLRESIFDKYEIIK</sequence>
<dbReference type="EMBL" id="MGEQ01000007">
    <property type="protein sequence ID" value="OGL86752.1"/>
    <property type="molecule type" value="Genomic_DNA"/>
</dbReference>
<protein>
    <submittedName>
        <fullName evidence="1">Uncharacterized protein</fullName>
    </submittedName>
</protein>
<gene>
    <name evidence="1" type="ORF">A3I41_05505</name>
</gene>
<evidence type="ECO:0000313" key="2">
    <source>
        <dbReference type="Proteomes" id="UP000176593"/>
    </source>
</evidence>
<proteinExistence type="predicted"/>
<accession>A0A1F7V864</accession>
<reference evidence="1 2" key="1">
    <citation type="journal article" date="2016" name="Nat. Commun.">
        <title>Thousands of microbial genomes shed light on interconnected biogeochemical processes in an aquifer system.</title>
        <authorList>
            <person name="Anantharaman K."/>
            <person name="Brown C.T."/>
            <person name="Hug L.A."/>
            <person name="Sharon I."/>
            <person name="Castelle C.J."/>
            <person name="Probst A.J."/>
            <person name="Thomas B.C."/>
            <person name="Singh A."/>
            <person name="Wilkins M.J."/>
            <person name="Karaoz U."/>
            <person name="Brodie E.L."/>
            <person name="Williams K.H."/>
            <person name="Hubbard S.S."/>
            <person name="Banfield J.F."/>
        </authorList>
    </citation>
    <scope>NUCLEOTIDE SEQUENCE [LARGE SCALE GENOMIC DNA]</scope>
</reference>
<evidence type="ECO:0000313" key="1">
    <source>
        <dbReference type="EMBL" id="OGL86752.1"/>
    </source>
</evidence>
<organism evidence="1 2">
    <name type="scientific">Candidatus Uhrbacteria bacterium RIFCSPLOWO2_02_FULL_48_18</name>
    <dbReference type="NCBI Taxonomy" id="1802408"/>
    <lineage>
        <taxon>Bacteria</taxon>
        <taxon>Candidatus Uhriibacteriota</taxon>
    </lineage>
</organism>